<proteinExistence type="predicted"/>
<gene>
    <name evidence="1" type="ORF">JYA62_03150</name>
</gene>
<evidence type="ECO:0000313" key="2">
    <source>
        <dbReference type="Proteomes" id="UP000779070"/>
    </source>
</evidence>
<organism evidence="1 2">
    <name type="scientific">Vibrio neptunius</name>
    <dbReference type="NCBI Taxonomy" id="170651"/>
    <lineage>
        <taxon>Bacteria</taxon>
        <taxon>Pseudomonadati</taxon>
        <taxon>Pseudomonadota</taxon>
        <taxon>Gammaproteobacteria</taxon>
        <taxon>Vibrionales</taxon>
        <taxon>Vibrionaceae</taxon>
        <taxon>Vibrio</taxon>
    </lineage>
</organism>
<protein>
    <submittedName>
        <fullName evidence="1">Uncharacterized protein</fullName>
    </submittedName>
</protein>
<name>A0ABS3A192_9VIBR</name>
<dbReference type="EMBL" id="JAFHLB010000003">
    <property type="protein sequence ID" value="MBN3576667.1"/>
    <property type="molecule type" value="Genomic_DNA"/>
</dbReference>
<accession>A0ABS3A192</accession>
<keyword evidence="2" id="KW-1185">Reference proteome</keyword>
<evidence type="ECO:0000313" key="1">
    <source>
        <dbReference type="EMBL" id="MBN3576667.1"/>
    </source>
</evidence>
<dbReference type="Proteomes" id="UP000779070">
    <property type="component" value="Unassembled WGS sequence"/>
</dbReference>
<comment type="caution">
    <text evidence="1">The sequence shown here is derived from an EMBL/GenBank/DDBJ whole genome shotgun (WGS) entry which is preliminary data.</text>
</comment>
<sequence length="152" mass="17071">MMRASSTDASTLKHPPCVAKIKEIHSEGNRVRVEFRGKAHEQPAWAALGRLFTCSELHLAIDNQLDCLIEFVDDDPSIPSLTDIYFSLLGREEIIIKAERMILEGKQELTMRSGETETKYSDNDGRITTKATHITSQAEKLNRISGSKIELN</sequence>
<reference evidence="1 2" key="1">
    <citation type="submission" date="2021-02" db="EMBL/GenBank/DDBJ databases">
        <title>Draft Genome Sequences of 5 Vibrio neptunius Strains Isolated From of Bivalve Hatcheries.</title>
        <authorList>
            <person name="Galvis F."/>
            <person name="Barja J.L."/>
            <person name="Lemos M.L."/>
            <person name="Balado M."/>
        </authorList>
    </citation>
    <scope>NUCLEOTIDE SEQUENCE [LARGE SCALE GENOMIC DNA]</scope>
    <source>
        <strain evidence="1 2">PP-145.98</strain>
    </source>
</reference>